<feature type="domain" description="AMP-binding enzyme C-terminal" evidence="2">
    <location>
        <begin position="425"/>
        <end position="496"/>
    </location>
</feature>
<keyword evidence="3" id="KW-0413">Isomerase</keyword>
<dbReference type="GO" id="GO:0005737">
    <property type="term" value="C:cytoplasm"/>
    <property type="evidence" value="ECO:0007669"/>
    <property type="project" value="TreeGrafter"/>
</dbReference>
<dbReference type="eggNOG" id="COG1020">
    <property type="taxonomic scope" value="Bacteria"/>
</dbReference>
<dbReference type="InterPro" id="IPR045851">
    <property type="entry name" value="AMP-bd_C_sf"/>
</dbReference>
<gene>
    <name evidence="3" type="ordered locus">Marme_4092</name>
</gene>
<dbReference type="GO" id="GO:0047462">
    <property type="term" value="F:phenylalanine racemase (ATP-hydrolyzing) activity"/>
    <property type="evidence" value="ECO:0007669"/>
    <property type="project" value="UniProtKB-EC"/>
</dbReference>
<dbReference type="HOGENOM" id="CLU_000022_2_12_6"/>
<proteinExistence type="predicted"/>
<dbReference type="Pfam" id="PF13193">
    <property type="entry name" value="AMP-binding_C"/>
    <property type="match status" value="1"/>
</dbReference>
<dbReference type="NCBIfam" id="TIGR01733">
    <property type="entry name" value="AA-adenyl-dom"/>
    <property type="match status" value="1"/>
</dbReference>
<dbReference type="EC" id="5.1.1.11" evidence="3"/>
<keyword evidence="4" id="KW-1185">Reference proteome</keyword>
<evidence type="ECO:0000313" key="4">
    <source>
        <dbReference type="Proteomes" id="UP000001062"/>
    </source>
</evidence>
<dbReference type="SUPFAM" id="SSF56801">
    <property type="entry name" value="Acetyl-CoA synthetase-like"/>
    <property type="match status" value="1"/>
</dbReference>
<dbReference type="GO" id="GO:0043041">
    <property type="term" value="P:amino acid activation for nonribosomal peptide biosynthetic process"/>
    <property type="evidence" value="ECO:0007669"/>
    <property type="project" value="TreeGrafter"/>
</dbReference>
<dbReference type="CDD" id="cd05930">
    <property type="entry name" value="A_NRPS"/>
    <property type="match status" value="1"/>
</dbReference>
<evidence type="ECO:0000259" key="2">
    <source>
        <dbReference type="Pfam" id="PF13193"/>
    </source>
</evidence>
<dbReference type="STRING" id="717774.Marme_4092"/>
<dbReference type="KEGG" id="mme:Marme_4092"/>
<dbReference type="PANTHER" id="PTHR45527:SF1">
    <property type="entry name" value="FATTY ACID SYNTHASE"/>
    <property type="match status" value="1"/>
</dbReference>
<dbReference type="AlphaFoldDB" id="F2K078"/>
<dbReference type="Pfam" id="PF00501">
    <property type="entry name" value="AMP-binding"/>
    <property type="match status" value="1"/>
</dbReference>
<dbReference type="PROSITE" id="PS00455">
    <property type="entry name" value="AMP_BINDING"/>
    <property type="match status" value="1"/>
</dbReference>
<accession>F2K078</accession>
<dbReference type="InterPro" id="IPR010071">
    <property type="entry name" value="AA_adenyl_dom"/>
</dbReference>
<dbReference type="Gene3D" id="3.40.50.12780">
    <property type="entry name" value="N-terminal domain of ligase-like"/>
    <property type="match status" value="1"/>
</dbReference>
<dbReference type="InterPro" id="IPR000873">
    <property type="entry name" value="AMP-dep_synth/lig_dom"/>
</dbReference>
<dbReference type="EMBL" id="CP002583">
    <property type="protein sequence ID" value="ADZ93292.1"/>
    <property type="molecule type" value="Genomic_DNA"/>
</dbReference>
<dbReference type="GO" id="GO:0044550">
    <property type="term" value="P:secondary metabolite biosynthetic process"/>
    <property type="evidence" value="ECO:0007669"/>
    <property type="project" value="TreeGrafter"/>
</dbReference>
<dbReference type="RefSeq" id="WP_013663194.1">
    <property type="nucleotide sequence ID" value="NC_015276.1"/>
</dbReference>
<dbReference type="Proteomes" id="UP000001062">
    <property type="component" value="Chromosome"/>
</dbReference>
<name>F2K078_MARM1</name>
<evidence type="ECO:0000259" key="1">
    <source>
        <dbReference type="Pfam" id="PF00501"/>
    </source>
</evidence>
<dbReference type="Gene3D" id="3.30.300.30">
    <property type="match status" value="1"/>
</dbReference>
<dbReference type="GO" id="GO:0031177">
    <property type="term" value="F:phosphopantetheine binding"/>
    <property type="evidence" value="ECO:0007669"/>
    <property type="project" value="TreeGrafter"/>
</dbReference>
<evidence type="ECO:0000313" key="3">
    <source>
        <dbReference type="EMBL" id="ADZ93292.1"/>
    </source>
</evidence>
<dbReference type="PATRIC" id="fig|717774.3.peg.4235"/>
<dbReference type="InterPro" id="IPR042099">
    <property type="entry name" value="ANL_N_sf"/>
</dbReference>
<organism evidence="3 4">
    <name type="scientific">Marinomonas mediterranea (strain ATCC 700492 / JCM 21426 / NBRC 103028 / MMB-1)</name>
    <dbReference type="NCBI Taxonomy" id="717774"/>
    <lineage>
        <taxon>Bacteria</taxon>
        <taxon>Pseudomonadati</taxon>
        <taxon>Pseudomonadota</taxon>
        <taxon>Gammaproteobacteria</taxon>
        <taxon>Oceanospirillales</taxon>
        <taxon>Oceanospirillaceae</taxon>
        <taxon>Marinomonas</taxon>
    </lineage>
</organism>
<protein>
    <submittedName>
        <fullName evidence="3">Amino acid adenylation domain protein</fullName>
        <ecNumber evidence="3">5.1.1.11</ecNumber>
    </submittedName>
</protein>
<dbReference type="OrthoDB" id="9757559at2"/>
<dbReference type="PANTHER" id="PTHR45527">
    <property type="entry name" value="NONRIBOSOMAL PEPTIDE SYNTHETASE"/>
    <property type="match status" value="1"/>
</dbReference>
<sequence>MKRLNYIFSAGMIAGEDNLAVSDTTESLTYKELNNITNQLVRTFQLLGVKEGDRVGLWLEKSCRGIACMLAISRLNASYVPIDPMNPLARVSTIIKDCQMSAIVISQGKLAKFIDSEHRELPLLIPDNLSLDDLNIHSDTNLSHVANWSDVRSQSSEHVDLDVTYSETDLAYILYTSGSTGVPKGVCINHLNACAFINWSIEEVEPRPEDRFSNHAPWHFDLSVFDIYVALGSGASVYLISEMVSYVPAQLVDFIEKNQISIWYSVPTALSLMMDAEPQLETRCSSLHTVIFAGEPFAIKKLKELRKRFPHKALYNFYGPTETNVSTYYKVPNEVPDKLPIGHVCSGDSLSLLDDNGTKVAIGEQGFITIKGPSVFSGYWGKTARTEDAYNTGDIGYFNDKGELMYVGRNDHMIKVKGYRIHLGEIETTIEKHPAIEECCVLLGEDKALHAYLVQQDDSALSLIKIKLHCSAHLPKYMLPDFVHFLPMLPRNGNGKVARKDLAALEVSA</sequence>
<dbReference type="SMR" id="F2K078"/>
<reference evidence="3 4" key="1">
    <citation type="journal article" date="2012" name="Stand. Genomic Sci.">
        <title>Complete genome sequence of the melanogenic marine bacterium Marinomonas mediterranea type strain (MMB-1(T)).</title>
        <authorList>
            <person name="Lucas-Elio P."/>
            <person name="Goodwin L."/>
            <person name="Woyke T."/>
            <person name="Pitluck S."/>
            <person name="Nolan M."/>
            <person name="Kyrpides N.C."/>
            <person name="Detter J.C."/>
            <person name="Copeland A."/>
            <person name="Teshima H."/>
            <person name="Bruce D."/>
            <person name="Detter C."/>
            <person name="Tapia R."/>
            <person name="Han S."/>
            <person name="Land M.L."/>
            <person name="Ivanova N."/>
            <person name="Mikhailova N."/>
            <person name="Johnston A.W."/>
            <person name="Sanchez-Amat A."/>
        </authorList>
    </citation>
    <scope>NUCLEOTIDE SEQUENCE [LARGE SCALE GENOMIC DNA]</scope>
    <source>
        <strain evidence="4">ATCC 700492 / JCM 21426 / NBRC 103028 / MMB-1</strain>
    </source>
</reference>
<feature type="domain" description="AMP-dependent synthetase/ligase" evidence="1">
    <location>
        <begin position="17"/>
        <end position="380"/>
    </location>
</feature>
<dbReference type="InterPro" id="IPR025110">
    <property type="entry name" value="AMP-bd_C"/>
</dbReference>
<dbReference type="InterPro" id="IPR020845">
    <property type="entry name" value="AMP-binding_CS"/>
</dbReference>